<dbReference type="PANTHER" id="PTHR43679:SF2">
    <property type="entry name" value="OCTANOYL-[GCVH]:PROTEIN N-OCTANOYLTRANSFERASE"/>
    <property type="match status" value="1"/>
</dbReference>
<proteinExistence type="predicted"/>
<dbReference type="PROSITE" id="PS51733">
    <property type="entry name" value="BPL_LPL_CATALYTIC"/>
    <property type="match status" value="1"/>
</dbReference>
<evidence type="ECO:0000313" key="2">
    <source>
        <dbReference type="EMBL" id="AZB73723.1"/>
    </source>
</evidence>
<organism evidence="2 3">
    <name type="scientific">Synechococcus elongatus PCC 11801</name>
    <dbReference type="NCBI Taxonomy" id="2219813"/>
    <lineage>
        <taxon>Bacteria</taxon>
        <taxon>Bacillati</taxon>
        <taxon>Cyanobacteriota</taxon>
        <taxon>Cyanophyceae</taxon>
        <taxon>Synechococcales</taxon>
        <taxon>Synechococcaceae</taxon>
        <taxon>Synechococcus</taxon>
    </lineage>
</organism>
<dbReference type="AlphaFoldDB" id="A0AAN1QQU3"/>
<protein>
    <submittedName>
        <fullName evidence="2">Lipoate--protein ligase family protein</fullName>
    </submittedName>
</protein>
<evidence type="ECO:0000259" key="1">
    <source>
        <dbReference type="PROSITE" id="PS51733"/>
    </source>
</evidence>
<dbReference type="InterPro" id="IPR045864">
    <property type="entry name" value="aa-tRNA-synth_II/BPL/LPL"/>
</dbReference>
<dbReference type="Pfam" id="PF21948">
    <property type="entry name" value="LplA-B_cat"/>
    <property type="match status" value="1"/>
</dbReference>
<dbReference type="EMBL" id="CP030139">
    <property type="protein sequence ID" value="AZB73723.1"/>
    <property type="molecule type" value="Genomic_DNA"/>
</dbReference>
<name>A0AAN1QQU3_SYNEL</name>
<dbReference type="InterPro" id="IPR050664">
    <property type="entry name" value="Octanoyltrans_LipM/LipL"/>
</dbReference>
<reference evidence="2 3" key="1">
    <citation type="journal article" date="2018" name="Sci. Rep.">
        <title>Genome Features and Biochemical Characteristics of a Robust, Fast Growing and Naturally Transformable Cyanobacterium Synechococcus elongatus PCC 11801 Isolated from India.</title>
        <authorList>
            <person name="Jaiswal D."/>
            <person name="Sengupta A."/>
            <person name="Sohoni S."/>
            <person name="Sengupta S."/>
            <person name="Phadnavis A.G."/>
            <person name="Pakrasi H.B."/>
            <person name="Wangikar P.P."/>
        </authorList>
    </citation>
    <scope>NUCLEOTIDE SEQUENCE [LARGE SCALE GENOMIC DNA]</scope>
    <source>
        <strain evidence="2 3">PCC 11801</strain>
    </source>
</reference>
<keyword evidence="2" id="KW-0436">Ligase</keyword>
<dbReference type="InterPro" id="IPR004143">
    <property type="entry name" value="BPL_LPL_catalytic"/>
</dbReference>
<dbReference type="Gene3D" id="3.30.930.10">
    <property type="entry name" value="Bira Bifunctional Protein, Domain 2"/>
    <property type="match status" value="1"/>
</dbReference>
<dbReference type="Proteomes" id="UP000267249">
    <property type="component" value="Chromosome"/>
</dbReference>
<dbReference type="SUPFAM" id="SSF55681">
    <property type="entry name" value="Class II aaRS and biotin synthetases"/>
    <property type="match status" value="1"/>
</dbReference>
<dbReference type="RefSeq" id="WP_208673447.1">
    <property type="nucleotide sequence ID" value="NZ_CP030139.2"/>
</dbReference>
<gene>
    <name evidence="2" type="ORF">DOP62_10255</name>
</gene>
<dbReference type="GO" id="GO:0016874">
    <property type="term" value="F:ligase activity"/>
    <property type="evidence" value="ECO:0007669"/>
    <property type="project" value="UniProtKB-KW"/>
</dbReference>
<sequence>MPFSTRSWQLLPWLVASGDWQMALDDWLLEEVRRDRRPPTFRLFSWPEPTLSLGWHQASFSTNWSCPIVRRPTGGRAVLHGGDLCYSLVTPAPADRDRRQTYCLLSQFLRQAFQRLEQPLITGSDRPDRTAIDCFARATVADLRLADGRKCIGSAQLWRDRTVLQQGSIQLHPPDCWPQVLGTTPPPVLDLPIATLATTLVSSFADCYGLNLTDGSLTAADWQAVDERRSRFQIHKPPSPLTQ</sequence>
<feature type="domain" description="BPL/LPL catalytic" evidence="1">
    <location>
        <begin position="35"/>
        <end position="212"/>
    </location>
</feature>
<evidence type="ECO:0000313" key="3">
    <source>
        <dbReference type="Proteomes" id="UP000267249"/>
    </source>
</evidence>
<dbReference type="PANTHER" id="PTHR43679">
    <property type="entry name" value="OCTANOYLTRANSFERASE LIPM-RELATED"/>
    <property type="match status" value="1"/>
</dbReference>
<accession>A0AAN1QQU3</accession>